<dbReference type="Pfam" id="PF09997">
    <property type="entry name" value="DUF2238"/>
    <property type="match status" value="1"/>
</dbReference>
<evidence type="ECO:0000313" key="2">
    <source>
        <dbReference type="EMBL" id="BEQ14753.1"/>
    </source>
</evidence>
<feature type="transmembrane region" description="Helical" evidence="1">
    <location>
        <begin position="12"/>
        <end position="31"/>
    </location>
</feature>
<dbReference type="AlphaFoldDB" id="A0AAU9ECE6"/>
<proteinExistence type="predicted"/>
<dbReference type="KEGG" id="dmp:FAK_18190"/>
<dbReference type="RefSeq" id="WP_350341544.1">
    <property type="nucleotide sequence ID" value="NZ_AP028679.1"/>
</dbReference>
<keyword evidence="3" id="KW-1185">Reference proteome</keyword>
<dbReference type="EMBL" id="AP028679">
    <property type="protein sequence ID" value="BEQ14753.1"/>
    <property type="molecule type" value="Genomic_DNA"/>
</dbReference>
<organism evidence="2 3">
    <name type="scientific">Desulfoferula mesophila</name>
    <dbReference type="NCBI Taxonomy" id="3058419"/>
    <lineage>
        <taxon>Bacteria</taxon>
        <taxon>Pseudomonadati</taxon>
        <taxon>Thermodesulfobacteriota</taxon>
        <taxon>Desulfarculia</taxon>
        <taxon>Desulfarculales</taxon>
        <taxon>Desulfarculaceae</taxon>
        <taxon>Desulfoferula</taxon>
    </lineage>
</organism>
<keyword evidence="1" id="KW-1133">Transmembrane helix</keyword>
<protein>
    <recommendedName>
        <fullName evidence="4">VanZ-like domain-containing protein</fullName>
    </recommendedName>
</protein>
<accession>A0AAU9ECE6</accession>
<dbReference type="Proteomes" id="UP001366166">
    <property type="component" value="Chromosome"/>
</dbReference>
<keyword evidence="1" id="KW-0472">Membrane</keyword>
<sequence>MVGSGAQSDGDPAGWLAFLVVCVCLVISAFYELIEWWTAVLTGTAAEDFLGTQGHVWDTQSDMAGCLLGSLMNLAFLSRLHDRQMADPAQICRTPS</sequence>
<evidence type="ECO:0008006" key="4">
    <source>
        <dbReference type="Google" id="ProtNLM"/>
    </source>
</evidence>
<gene>
    <name evidence="2" type="ORF">FAK_18190</name>
</gene>
<reference evidence="3" key="1">
    <citation type="journal article" date="2023" name="Arch. Microbiol.">
        <title>Desulfoferula mesophilus gen. nov. sp. nov., a mesophilic sulfate-reducing bacterium isolated from a brackish lake sediment.</title>
        <authorList>
            <person name="Watanabe T."/>
            <person name="Yabe T."/>
            <person name="Tsuji J.M."/>
            <person name="Fukui M."/>
        </authorList>
    </citation>
    <scope>NUCLEOTIDE SEQUENCE [LARGE SCALE GENOMIC DNA]</scope>
    <source>
        <strain evidence="3">12FAK</strain>
    </source>
</reference>
<name>A0AAU9ECE6_9BACT</name>
<keyword evidence="1" id="KW-0812">Transmembrane</keyword>
<evidence type="ECO:0000256" key="1">
    <source>
        <dbReference type="SAM" id="Phobius"/>
    </source>
</evidence>
<dbReference type="InterPro" id="IPR014509">
    <property type="entry name" value="YjdF-like"/>
</dbReference>
<evidence type="ECO:0000313" key="3">
    <source>
        <dbReference type="Proteomes" id="UP001366166"/>
    </source>
</evidence>